<keyword evidence="6 7" id="KW-0998">Cell outer membrane</keyword>
<feature type="region of interest" description="Disordered" evidence="9">
    <location>
        <begin position="737"/>
        <end position="779"/>
    </location>
</feature>
<reference evidence="14" key="2">
    <citation type="journal article" date="2017" name="Plant Physiol. Biochem.">
        <title>Differential oxidative and antioxidative response of duckweed Lemna minor toward plant growth promoting/inhibiting bacteria.</title>
        <authorList>
            <person name="Ishizawa H."/>
            <person name="Kuroda M."/>
            <person name="Morikawa M."/>
            <person name="Ike M."/>
        </authorList>
    </citation>
    <scope>NUCLEOTIDE SEQUENCE [LARGE SCALE GENOMIC DNA]</scope>
    <source>
        <strain evidence="14">M6</strain>
    </source>
</reference>
<protein>
    <submittedName>
        <fullName evidence="13">TonB-dependent outer membrane receptor</fullName>
    </submittedName>
</protein>
<comment type="similarity">
    <text evidence="7">Belongs to the TonB-dependent receptor family.</text>
</comment>
<evidence type="ECO:0000313" key="14">
    <source>
        <dbReference type="Proteomes" id="UP000278756"/>
    </source>
</evidence>
<evidence type="ECO:0000256" key="10">
    <source>
        <dbReference type="SAM" id="SignalP"/>
    </source>
</evidence>
<evidence type="ECO:0000256" key="8">
    <source>
        <dbReference type="PROSITE-ProRule" id="PRU10143"/>
    </source>
</evidence>
<feature type="signal peptide" evidence="10">
    <location>
        <begin position="1"/>
        <end position="27"/>
    </location>
</feature>
<dbReference type="Pfam" id="PF07715">
    <property type="entry name" value="Plug"/>
    <property type="match status" value="1"/>
</dbReference>
<evidence type="ECO:0000259" key="11">
    <source>
        <dbReference type="Pfam" id="PF07715"/>
    </source>
</evidence>
<feature type="chain" id="PRO_5018015854" evidence="10">
    <location>
        <begin position="28"/>
        <end position="779"/>
    </location>
</feature>
<feature type="compositionally biased region" description="Low complexity" evidence="9">
    <location>
        <begin position="31"/>
        <end position="65"/>
    </location>
</feature>
<dbReference type="SUPFAM" id="SSF56935">
    <property type="entry name" value="Porins"/>
    <property type="match status" value="1"/>
</dbReference>
<name>A0A3G9G725_9CAUL</name>
<dbReference type="InterPro" id="IPR039426">
    <property type="entry name" value="TonB-dep_rcpt-like"/>
</dbReference>
<dbReference type="OrthoDB" id="7168163at2"/>
<dbReference type="RefSeq" id="WP_126423304.1">
    <property type="nucleotide sequence ID" value="NZ_AP018828.1"/>
</dbReference>
<dbReference type="Proteomes" id="UP000278756">
    <property type="component" value="Chromosome 2"/>
</dbReference>
<dbReference type="PROSITE" id="PS52016">
    <property type="entry name" value="TONB_DEPENDENT_REC_3"/>
    <property type="match status" value="1"/>
</dbReference>
<dbReference type="AlphaFoldDB" id="A0A3G9G725"/>
<keyword evidence="3 7" id="KW-1134">Transmembrane beta strand</keyword>
<evidence type="ECO:0000256" key="6">
    <source>
        <dbReference type="ARBA" id="ARBA00023237"/>
    </source>
</evidence>
<dbReference type="Pfam" id="PF14905">
    <property type="entry name" value="OMP_b-brl_3"/>
    <property type="match status" value="1"/>
</dbReference>
<keyword evidence="13" id="KW-0675">Receptor</keyword>
<sequence length="779" mass="85893">MNMPPHYTRYWLTTSALGLMMSLPAFAQTAPATTPNPLPAQAQPAPAKPAAKPGEAAPTTGTGDAVETVTVTATRPTSKIDRDVYDPKSDPDTPTSSAADALNKAPGVSVDNDGNVTLRGNSGVQVLIDGKPSAMVQGDFRAATLQSMAASDIDSIEVMTNPSAQFGAEGGAGIINIVMRRDRRPGKTLQINTAVGNDDRYNAAVSGAYNTGKITFQGGLTVRRDGRDSEGSSVRERLNGANSTREDGMNFSRNRGNNYGLTTGVEFNLNDNDTAGIQFQVGKSDDTSDQMSTTRSTGASVYNSRITGNNKNDRQTYSSRFNFSHKGDQERENFKAEVRLSQADSNRVQLRDEDFDNVSGTPRTDRRFRQFNDQSSRNIDLSWDYNRPFAGGDLAVGMEFDISETTYDNRYFNIDLMSSAATLDVRRSNMFEHDQDESEAYLTYQRPLGDKWIVLGGVRIENTTVTINQQTTSIYRENRYTKVHPSLTVQYLLSEKGKLKFSYSNRIRRPGAGELNPFVIYNDERSARSGNPNLLPEETHSYELGYEYTERSKGLSFQARLFHRQSEDIFVDRSYFIDQDVLLTTRENGGEGTSTGLDLNYNTRIGSKLDMNLQAVYSRNEQPRRFGSIGGAVDRADSLNGRIRATYKVTPNDTLIMFANIRGKELTGQGYREPMFMTTLSYRHKFNNRYSMTFNITDPFEINKTVSITDTDTIKARSESLGGGRVFYIGLQITPFARTGGPSSDQGPERQRMRQGNWGGQGGGNWGGGGGGNNPGGGF</sequence>
<evidence type="ECO:0000256" key="4">
    <source>
        <dbReference type="ARBA" id="ARBA00022692"/>
    </source>
</evidence>
<proteinExistence type="inferred from homology"/>
<dbReference type="Gene3D" id="2.40.170.20">
    <property type="entry name" value="TonB-dependent receptor, beta-barrel domain"/>
    <property type="match status" value="1"/>
</dbReference>
<dbReference type="GO" id="GO:0009279">
    <property type="term" value="C:cell outer membrane"/>
    <property type="evidence" value="ECO:0007669"/>
    <property type="project" value="UniProtKB-SubCell"/>
</dbReference>
<feature type="region of interest" description="Disordered" evidence="9">
    <location>
        <begin position="283"/>
        <end position="318"/>
    </location>
</feature>
<dbReference type="PANTHER" id="PTHR40980">
    <property type="entry name" value="PLUG DOMAIN-CONTAINING PROTEIN"/>
    <property type="match status" value="1"/>
</dbReference>
<evidence type="ECO:0000256" key="1">
    <source>
        <dbReference type="ARBA" id="ARBA00004571"/>
    </source>
</evidence>
<dbReference type="InterPro" id="IPR041700">
    <property type="entry name" value="OMP_b-brl_3"/>
</dbReference>
<dbReference type="PANTHER" id="PTHR40980:SF3">
    <property type="entry name" value="TONB-DEPENDENT RECEPTOR-LIKE BETA-BARREL DOMAIN-CONTAINING PROTEIN"/>
    <property type="match status" value="1"/>
</dbReference>
<reference evidence="14" key="1">
    <citation type="journal article" date="2017" name="Biotechnol. Biofuels">
        <title>Evaluation of environmental bacterial communities as a factor affecting the growth of duckweed Lemna minor.</title>
        <authorList>
            <person name="Ishizawa H."/>
            <person name="Kuroda M."/>
            <person name="Morikawa M."/>
            <person name="Ike M."/>
        </authorList>
    </citation>
    <scope>NUCLEOTIDE SEQUENCE [LARGE SCALE GENOMIC DNA]</scope>
    <source>
        <strain evidence="14">M6</strain>
    </source>
</reference>
<comment type="subcellular location">
    <subcellularLocation>
        <location evidence="1 7">Cell outer membrane</location>
        <topology evidence="1 7">Multi-pass membrane protein</topology>
    </subcellularLocation>
</comment>
<evidence type="ECO:0000256" key="3">
    <source>
        <dbReference type="ARBA" id="ARBA00022452"/>
    </source>
</evidence>
<feature type="short sequence motif" description="TonB box" evidence="8">
    <location>
        <begin position="68"/>
        <end position="74"/>
    </location>
</feature>
<keyword evidence="2 7" id="KW-0813">Transport</keyword>
<feature type="region of interest" description="Disordered" evidence="9">
    <location>
        <begin position="31"/>
        <end position="116"/>
    </location>
</feature>
<feature type="region of interest" description="Disordered" evidence="9">
    <location>
        <begin position="222"/>
        <end position="254"/>
    </location>
</feature>
<dbReference type="Gene3D" id="2.170.130.10">
    <property type="entry name" value="TonB-dependent receptor, plug domain"/>
    <property type="match status" value="1"/>
</dbReference>
<feature type="compositionally biased region" description="Polar residues" evidence="9">
    <location>
        <begin position="289"/>
        <end position="318"/>
    </location>
</feature>
<dbReference type="EMBL" id="AP018828">
    <property type="protein sequence ID" value="BBF81755.1"/>
    <property type="molecule type" value="Genomic_DNA"/>
</dbReference>
<evidence type="ECO:0000256" key="5">
    <source>
        <dbReference type="ARBA" id="ARBA00023136"/>
    </source>
</evidence>
<keyword evidence="5 7" id="KW-0472">Membrane</keyword>
<keyword evidence="4 7" id="KW-0812">Transmembrane</keyword>
<dbReference type="InterPro" id="IPR036942">
    <property type="entry name" value="Beta-barrel_TonB_sf"/>
</dbReference>
<feature type="domain" description="Outer membrane protein beta-barrel" evidence="12">
    <location>
        <begin position="325"/>
        <end position="729"/>
    </location>
</feature>
<gene>
    <name evidence="13" type="ORF">EM6_2363</name>
</gene>
<accession>A0A3G9G725</accession>
<feature type="compositionally biased region" description="Gly residues" evidence="9">
    <location>
        <begin position="757"/>
        <end position="779"/>
    </location>
</feature>
<evidence type="ECO:0000256" key="9">
    <source>
        <dbReference type="SAM" id="MobiDB-lite"/>
    </source>
</evidence>
<dbReference type="InterPro" id="IPR012910">
    <property type="entry name" value="Plug_dom"/>
</dbReference>
<keyword evidence="10" id="KW-0732">Signal</keyword>
<evidence type="ECO:0000256" key="7">
    <source>
        <dbReference type="PROSITE-ProRule" id="PRU01360"/>
    </source>
</evidence>
<dbReference type="PROSITE" id="PS00430">
    <property type="entry name" value="TONB_DEPENDENT_REC_1"/>
    <property type="match status" value="1"/>
</dbReference>
<evidence type="ECO:0000256" key="2">
    <source>
        <dbReference type="ARBA" id="ARBA00022448"/>
    </source>
</evidence>
<dbReference type="InterPro" id="IPR010916">
    <property type="entry name" value="TonB_box_CS"/>
</dbReference>
<dbReference type="InterPro" id="IPR037066">
    <property type="entry name" value="Plug_dom_sf"/>
</dbReference>
<feature type="domain" description="TonB-dependent receptor plug" evidence="11">
    <location>
        <begin position="82"/>
        <end position="174"/>
    </location>
</feature>
<keyword evidence="8" id="KW-0798">TonB box</keyword>
<evidence type="ECO:0000313" key="13">
    <source>
        <dbReference type="EMBL" id="BBF81755.1"/>
    </source>
</evidence>
<feature type="compositionally biased region" description="Basic and acidic residues" evidence="9">
    <location>
        <begin position="222"/>
        <end position="248"/>
    </location>
</feature>
<evidence type="ECO:0000259" key="12">
    <source>
        <dbReference type="Pfam" id="PF14905"/>
    </source>
</evidence>
<organism evidence="13 14">
    <name type="scientific">Asticcacaulis excentricus</name>
    <dbReference type="NCBI Taxonomy" id="78587"/>
    <lineage>
        <taxon>Bacteria</taxon>
        <taxon>Pseudomonadati</taxon>
        <taxon>Pseudomonadota</taxon>
        <taxon>Alphaproteobacteria</taxon>
        <taxon>Caulobacterales</taxon>
        <taxon>Caulobacteraceae</taxon>
        <taxon>Asticcacaulis</taxon>
    </lineage>
</organism>
<feature type="compositionally biased region" description="Basic and acidic residues" evidence="9">
    <location>
        <begin position="78"/>
        <end position="91"/>
    </location>
</feature>